<organism evidence="1 2">
    <name type="scientific">Hypsizygus marmoreus</name>
    <name type="common">White beech mushroom</name>
    <name type="synonym">Agaricus marmoreus</name>
    <dbReference type="NCBI Taxonomy" id="39966"/>
    <lineage>
        <taxon>Eukaryota</taxon>
        <taxon>Fungi</taxon>
        <taxon>Dikarya</taxon>
        <taxon>Basidiomycota</taxon>
        <taxon>Agaricomycotina</taxon>
        <taxon>Agaricomycetes</taxon>
        <taxon>Agaricomycetidae</taxon>
        <taxon>Agaricales</taxon>
        <taxon>Tricholomatineae</taxon>
        <taxon>Lyophyllaceae</taxon>
        <taxon>Hypsizygus</taxon>
    </lineage>
</organism>
<dbReference type="EMBL" id="LUEZ02000004">
    <property type="protein sequence ID" value="RDB30718.1"/>
    <property type="molecule type" value="Genomic_DNA"/>
</dbReference>
<protein>
    <submittedName>
        <fullName evidence="1">Uncharacterized protein</fullName>
    </submittedName>
</protein>
<evidence type="ECO:0000313" key="2">
    <source>
        <dbReference type="Proteomes" id="UP000076154"/>
    </source>
</evidence>
<keyword evidence="2" id="KW-1185">Reference proteome</keyword>
<gene>
    <name evidence="1" type="ORF">Hypma_005741</name>
</gene>
<sequence>MRHLVNDHATPSFLGREDVLAIFCDILPTVCVTSMKLCFGGPSFSWTRNICCLLNGLEYNAACYALRSNVRIVVKVMFTLLWPPNCAMMPKVIDTL</sequence>
<accession>A0A369K9X3</accession>
<comment type="caution">
    <text evidence="1">The sequence shown here is derived from an EMBL/GenBank/DDBJ whole genome shotgun (WGS) entry which is preliminary data.</text>
</comment>
<dbReference type="AlphaFoldDB" id="A0A369K9X3"/>
<reference evidence="1" key="1">
    <citation type="submission" date="2018-04" db="EMBL/GenBank/DDBJ databases">
        <title>Whole genome sequencing of Hypsizygus marmoreus.</title>
        <authorList>
            <person name="Choi I.-G."/>
            <person name="Min B."/>
            <person name="Kim J.-G."/>
            <person name="Kim S."/>
            <person name="Oh Y.-L."/>
            <person name="Kong W.-S."/>
            <person name="Park H."/>
            <person name="Jeong J."/>
            <person name="Song E.-S."/>
        </authorList>
    </citation>
    <scope>NUCLEOTIDE SEQUENCE [LARGE SCALE GENOMIC DNA]</scope>
    <source>
        <strain evidence="1">51987-8</strain>
    </source>
</reference>
<proteinExistence type="predicted"/>
<name>A0A369K9X3_HYPMA</name>
<dbReference type="Proteomes" id="UP000076154">
    <property type="component" value="Unassembled WGS sequence"/>
</dbReference>
<dbReference type="InParanoid" id="A0A369K9X3"/>
<evidence type="ECO:0000313" key="1">
    <source>
        <dbReference type="EMBL" id="RDB30718.1"/>
    </source>
</evidence>